<dbReference type="RefSeq" id="WP_016206088.1">
    <property type="nucleotide sequence ID" value="NZ_ASRV01000033.1"/>
</dbReference>
<gene>
    <name evidence="2" type="ORF">A500_03041</name>
</gene>
<dbReference type="PATRIC" id="fig|1202534.3.peg.604"/>
<evidence type="ECO:0000313" key="2">
    <source>
        <dbReference type="EMBL" id="EOR27753.1"/>
    </source>
</evidence>
<accession>R9CEQ6</accession>
<proteinExistence type="predicted"/>
<name>R9CEQ6_9CLOT</name>
<keyword evidence="1" id="KW-1133">Transmembrane helix</keyword>
<dbReference type="AlphaFoldDB" id="R9CEQ6"/>
<protein>
    <submittedName>
        <fullName evidence="2">Uncharacterized protein</fullName>
    </submittedName>
</protein>
<keyword evidence="1" id="KW-0472">Membrane</keyword>
<feature type="transmembrane region" description="Helical" evidence="1">
    <location>
        <begin position="364"/>
        <end position="383"/>
    </location>
</feature>
<dbReference type="OrthoDB" id="137965at2"/>
<dbReference type="InterPro" id="IPR029062">
    <property type="entry name" value="Class_I_gatase-like"/>
</dbReference>
<feature type="transmembrane region" description="Helical" evidence="1">
    <location>
        <begin position="390"/>
        <end position="411"/>
    </location>
</feature>
<keyword evidence="1" id="KW-0812">Transmembrane</keyword>
<dbReference type="EMBL" id="ASRV01000033">
    <property type="protein sequence ID" value="EOR27753.1"/>
    <property type="molecule type" value="Genomic_DNA"/>
</dbReference>
<evidence type="ECO:0000313" key="3">
    <source>
        <dbReference type="Proteomes" id="UP000013988"/>
    </source>
</evidence>
<sequence length="800" mass="88549">MKYFFRKGIVIVIVALMILTLPIGTLLTKAEDSKTDPYEVKITSGIEGKYRALKYIPVIVEFTSLEKDFNGEVEIRASAQYSSTYDAYSKEVSALQGETAKVIIPIKVLDGSSKITVNLIENGKVLYEKKSLISNGRVGEANLFMGVLTDDATSLSYTGSISFDNTQGVTGVIEKVQLDKDIIGESNLNIDGLDAIIINNYNMSNLKKEQYEALNSWINKGGTLIIGSGANESKTISSIDKEFLDIKSNGAKEKNIKLVDDSLNLILSSLEIKGGSLKQGTNEDPLIYSVKRGKGEILVSTIDLGLEPLISSKDAGKFLSAILADATGGLFNKNMNGGYMPGYYRSRELTRNIPINEIVGVKSLIVVLAIYALIVGVILYIVLKKLNKRDFTWIAVPLISIIFTLVIYFMGSSTRVKDVVLNQNNIISIDKDGKGTAKGYLGIGTKYKGNIIVKKPEDLTMNYSTEDNYYYGNPEEEEVSNVLRVKTTYVGNNAYFTFNDSAALDMKSFDVVGKEQVLSTIESSFSLLDGKLNGKVKNNLDCDIKKLLLVAGRNIWDMGSLTKGEEREISNLSTTGSSGLQAYSDVLNQKYYDAKWKKDKDLKSEEFKNIIRTSAIIGTVSDEILINKDIKLVAITDLPVEYGVDFGNKSVSKFDTTAIVQNAELDFKDKDGVYNFPDGYFGSTIESSSANVHVDDYNGYLYGQGEVVFKFAVDKNIEVLELTVKQGVDRYGYNGGDNSEKYIYNYKTEAYDKFTMSQGYEKIKDLGNYINNNEVKVKYVVDDMKGQSMIPMITVKGREK</sequence>
<reference evidence="2 3" key="1">
    <citation type="submission" date="2013-03" db="EMBL/GenBank/DDBJ databases">
        <title>Whole genome shotgun sequencing of Clostridium sartagoforme AAU1.</title>
        <authorList>
            <person name="Joshi C.G."/>
            <person name="Duggirala S.M."/>
            <person name="Nathani N.M."/>
            <person name="Bhatt V.D."/>
            <person name="Patel A.K."/>
            <person name="Pandya P.R."/>
            <person name="KaPatel J.A."/>
        </authorList>
    </citation>
    <scope>NUCLEOTIDE SEQUENCE [LARGE SCALE GENOMIC DNA]</scope>
    <source>
        <strain evidence="2 3">AAU1</strain>
    </source>
</reference>
<keyword evidence="3" id="KW-1185">Reference proteome</keyword>
<comment type="caution">
    <text evidence="2">The sequence shown here is derived from an EMBL/GenBank/DDBJ whole genome shotgun (WGS) entry which is preliminary data.</text>
</comment>
<organism evidence="2 3">
    <name type="scientific">Clostridium sartagoforme AAU1</name>
    <dbReference type="NCBI Taxonomy" id="1202534"/>
    <lineage>
        <taxon>Bacteria</taxon>
        <taxon>Bacillati</taxon>
        <taxon>Bacillota</taxon>
        <taxon>Clostridia</taxon>
        <taxon>Eubacteriales</taxon>
        <taxon>Clostridiaceae</taxon>
        <taxon>Clostridium</taxon>
    </lineage>
</organism>
<dbReference type="SUPFAM" id="SSF52317">
    <property type="entry name" value="Class I glutamine amidotransferase-like"/>
    <property type="match status" value="1"/>
</dbReference>
<evidence type="ECO:0000256" key="1">
    <source>
        <dbReference type="SAM" id="Phobius"/>
    </source>
</evidence>
<dbReference type="Proteomes" id="UP000013988">
    <property type="component" value="Unassembled WGS sequence"/>
</dbReference>